<gene>
    <name evidence="1" type="ORF">PNEJI1_001807</name>
</gene>
<dbReference type="InParanoid" id="L0PB37"/>
<dbReference type="InterPro" id="IPR016024">
    <property type="entry name" value="ARM-type_fold"/>
</dbReference>
<dbReference type="STRING" id="1209962.L0PB37"/>
<dbReference type="EMBL" id="CAKM01000202">
    <property type="protein sequence ID" value="CCJ29621.1"/>
    <property type="molecule type" value="Genomic_DNA"/>
</dbReference>
<evidence type="ECO:0008006" key="3">
    <source>
        <dbReference type="Google" id="ProtNLM"/>
    </source>
</evidence>
<protein>
    <recommendedName>
        <fullName evidence="3">CCAAT-binding factor domain-containing protein</fullName>
    </recommendedName>
</protein>
<dbReference type="PANTHER" id="PTHR12048">
    <property type="entry name" value="CCAAT-BINDING FACTOR-RELATED"/>
    <property type="match status" value="1"/>
</dbReference>
<sequence>MKTKENIQPKTNSKLICSPRLEWYYEDDTIFSGEKIEKESLEKLYIKANRYLELEEEAYNVSTYISSSDKHFFENIMKSGTLSDKISALTLSIQESPLHSSKKMRMLLNMTKKKNRTEAIQSVQALKDLFISTVLPNRKLKYFKQKFLDSKNITKKELIIWAFEDFLKKYYFEYLEVLENLLKDPLSFLRIRVVTYIFELIKDKPEQEQNLLRLLVNKLGDSEKKVASKTSYCILQLTATHPAMKEVIISEIEKLLFRSSVSQHAQYYSIITLNQMVLSRKTANVANYLINIYFLFFTKLVKASQNTDNLKKLKSQKVFQETKYNTKQLNNDASNIYEKEINSKLILAIISGINRAFSFSEIDDKM</sequence>
<dbReference type="InterPro" id="IPR040155">
    <property type="entry name" value="CEBPZ/Mak21-like"/>
</dbReference>
<reference evidence="1 2" key="1">
    <citation type="journal article" date="2012" name="MBio">
        <title>De novo assembly of the Pneumocystis jirovecii genome from a single bronchoalveolar lavage fluid specimen from a patient.</title>
        <authorList>
            <person name="Cisse O.H."/>
            <person name="Pagni M."/>
            <person name="Hauser P.M."/>
        </authorList>
    </citation>
    <scope>NUCLEOTIDE SEQUENCE [LARGE SCALE GENOMIC DNA]</scope>
    <source>
        <strain evidence="1 2">SE8</strain>
    </source>
</reference>
<dbReference type="PANTHER" id="PTHR12048:SF0">
    <property type="entry name" value="CCAAT_ENHANCER-BINDING PROTEIN ZETA"/>
    <property type="match status" value="1"/>
</dbReference>
<dbReference type="AlphaFoldDB" id="L0PB37"/>
<evidence type="ECO:0000313" key="1">
    <source>
        <dbReference type="EMBL" id="CCJ29621.1"/>
    </source>
</evidence>
<accession>L0PB37</accession>
<organism evidence="2">
    <name type="scientific">Pneumocystis jirovecii</name>
    <name type="common">Human pneumocystis pneumonia agent</name>
    <dbReference type="NCBI Taxonomy" id="42068"/>
    <lineage>
        <taxon>Eukaryota</taxon>
        <taxon>Fungi</taxon>
        <taxon>Dikarya</taxon>
        <taxon>Ascomycota</taxon>
        <taxon>Taphrinomycotina</taxon>
        <taxon>Pneumocystomycetes</taxon>
        <taxon>Pneumocystaceae</taxon>
        <taxon>Pneumocystis</taxon>
    </lineage>
</organism>
<dbReference type="Proteomes" id="UP000010422">
    <property type="component" value="Unassembled WGS sequence"/>
</dbReference>
<name>L0PB37_PNEJI</name>
<dbReference type="GO" id="GO:0005634">
    <property type="term" value="C:nucleus"/>
    <property type="evidence" value="ECO:0007669"/>
    <property type="project" value="TreeGrafter"/>
</dbReference>
<dbReference type="VEuPathDB" id="FungiDB:PNEJI1_001807"/>
<dbReference type="SUPFAM" id="SSF48371">
    <property type="entry name" value="ARM repeat"/>
    <property type="match status" value="1"/>
</dbReference>
<evidence type="ECO:0000313" key="2">
    <source>
        <dbReference type="Proteomes" id="UP000010422"/>
    </source>
</evidence>
<proteinExistence type="predicted"/>
<comment type="caution">
    <text evidence="1">The sequence shown here is derived from an EMBL/GenBank/DDBJ whole genome shotgun (WGS) entry which is preliminary data.</text>
</comment>